<keyword evidence="1" id="KW-0812">Transmembrane</keyword>
<keyword evidence="1" id="KW-1133">Transmembrane helix</keyword>
<dbReference type="EMBL" id="ALPT02000014">
    <property type="protein sequence ID" value="KGA98149.1"/>
    <property type="molecule type" value="Genomic_DNA"/>
</dbReference>
<keyword evidence="4" id="KW-1185">Reference proteome</keyword>
<name>A0A094WK57_ALKAL</name>
<feature type="transmembrane region" description="Helical" evidence="1">
    <location>
        <begin position="70"/>
        <end position="88"/>
    </location>
</feature>
<dbReference type="AlphaFoldDB" id="A0A094WK57"/>
<dbReference type="Proteomes" id="UP000297014">
    <property type="component" value="Unassembled WGS sequence"/>
</dbReference>
<keyword evidence="1" id="KW-0472">Membrane</keyword>
<accession>A0A094WK57</accession>
<evidence type="ECO:0000313" key="4">
    <source>
        <dbReference type="Proteomes" id="UP000002754"/>
    </source>
</evidence>
<reference evidence="3 5" key="2">
    <citation type="submission" date="2014-01" db="EMBL/GenBank/DDBJ databases">
        <title>Draft genome sequencing of Bacillus alcalophilus CGMCC 1.3604.</title>
        <authorList>
            <person name="Yang J."/>
            <person name="Diao L."/>
            <person name="Yang S."/>
        </authorList>
    </citation>
    <scope>NUCLEOTIDE SEQUENCE [LARGE SCALE GENOMIC DNA]</scope>
    <source>
        <strain evidence="3 5">CGMCC 1.3604</strain>
    </source>
</reference>
<dbReference type="STRING" id="1218173.BALCAV_0205765"/>
<evidence type="ECO:0000313" key="3">
    <source>
        <dbReference type="EMBL" id="THG91927.1"/>
    </source>
</evidence>
<feature type="transmembrane region" description="Helical" evidence="1">
    <location>
        <begin position="38"/>
        <end position="58"/>
    </location>
</feature>
<evidence type="ECO:0000256" key="1">
    <source>
        <dbReference type="SAM" id="Phobius"/>
    </source>
</evidence>
<reference evidence="2 4" key="1">
    <citation type="journal article" date="2014" name="Genome Announc.">
        <title>Draft Genome Sequence of Bacillus alcalophilus AV1934, a Classic Alkaliphile Isolated from Human Feces in 1934.</title>
        <authorList>
            <person name="Attie O."/>
            <person name="Jayaprakash A."/>
            <person name="Shah H."/>
            <person name="Paulsen I.T."/>
            <person name="Morino M."/>
            <person name="Takahashi Y."/>
            <person name="Narumi I."/>
            <person name="Sachidanandam R."/>
            <person name="Satoh K."/>
            <person name="Ito M."/>
            <person name="Krulwich T.A."/>
        </authorList>
    </citation>
    <scope>NUCLEOTIDE SEQUENCE [LARGE SCALE GENOMIC DNA]</scope>
    <source>
        <strain evidence="2 4">AV1934</strain>
    </source>
</reference>
<dbReference type="EMBL" id="JALP01000036">
    <property type="protein sequence ID" value="THG91927.1"/>
    <property type="molecule type" value="Genomic_DNA"/>
</dbReference>
<feature type="transmembrane region" description="Helical" evidence="1">
    <location>
        <begin position="100"/>
        <end position="123"/>
    </location>
</feature>
<gene>
    <name evidence="3" type="ORF">AJ85_00640</name>
    <name evidence="2" type="ORF">BALCAV_0205765</name>
</gene>
<evidence type="ECO:0000313" key="5">
    <source>
        <dbReference type="Proteomes" id="UP000297014"/>
    </source>
</evidence>
<evidence type="ECO:0000313" key="2">
    <source>
        <dbReference type="EMBL" id="KGA98149.1"/>
    </source>
</evidence>
<protein>
    <submittedName>
        <fullName evidence="2">Uncharacterized protein</fullName>
    </submittedName>
</protein>
<comment type="caution">
    <text evidence="2">The sequence shown here is derived from an EMBL/GenBank/DDBJ whole genome shotgun (WGS) entry which is preliminary data.</text>
</comment>
<dbReference type="Proteomes" id="UP000002754">
    <property type="component" value="Unassembled WGS sequence"/>
</dbReference>
<organism evidence="2 4">
    <name type="scientific">Alkalihalobacillus alcalophilus ATCC 27647 = CGMCC 1.3604</name>
    <dbReference type="NCBI Taxonomy" id="1218173"/>
    <lineage>
        <taxon>Bacteria</taxon>
        <taxon>Bacillati</taxon>
        <taxon>Bacillota</taxon>
        <taxon>Bacilli</taxon>
        <taxon>Bacillales</taxon>
        <taxon>Bacillaceae</taxon>
        <taxon>Alkalihalobacillus</taxon>
    </lineage>
</organism>
<dbReference type="RefSeq" id="WP_003322970.1">
    <property type="nucleotide sequence ID" value="NZ_ALPT02000014.1"/>
</dbReference>
<proteinExistence type="predicted"/>
<dbReference type="eggNOG" id="ENOG5032VBH">
    <property type="taxonomic scope" value="Bacteria"/>
</dbReference>
<dbReference type="OrthoDB" id="2452746at2"/>
<sequence length="131" mass="14433">MNHAKILLVLSAIFGIIGVFLGAHMSGAGSYAFRPIHAHVSLVGWLTLFSWSIYYKVYQPKRKSLANWQTIMAIIGSVGLTSGMWLYTLNPFNLPQGFTLGFYIGGGIALVFAFILFLLLVIFDGGEKETK</sequence>